<dbReference type="EMBL" id="JAENIL010000092">
    <property type="protein sequence ID" value="MBK1880489.1"/>
    <property type="molecule type" value="Genomic_DNA"/>
</dbReference>
<dbReference type="PANTHER" id="PTHR42693">
    <property type="entry name" value="ARYLSULFATASE FAMILY MEMBER"/>
    <property type="match status" value="1"/>
</dbReference>
<comment type="caution">
    <text evidence="6">The sequence shown here is derived from an EMBL/GenBank/DDBJ whole genome shotgun (WGS) entry which is preliminary data.</text>
</comment>
<dbReference type="SUPFAM" id="SSF53649">
    <property type="entry name" value="Alkaline phosphatase-like"/>
    <property type="match status" value="1"/>
</dbReference>
<accession>A0A934VUF7</accession>
<dbReference type="Proteomes" id="UP000617628">
    <property type="component" value="Unassembled WGS sequence"/>
</dbReference>
<keyword evidence="7" id="KW-1185">Reference proteome</keyword>
<comment type="similarity">
    <text evidence="1">Belongs to the sulfatase family.</text>
</comment>
<gene>
    <name evidence="6" type="ORF">JIN87_26620</name>
</gene>
<proteinExistence type="inferred from homology"/>
<name>A0A934VUF7_9BACT</name>
<dbReference type="AlphaFoldDB" id="A0A934VUF7"/>
<dbReference type="PROSITE" id="PS00523">
    <property type="entry name" value="SULFATASE_1"/>
    <property type="match status" value="1"/>
</dbReference>
<evidence type="ECO:0000313" key="7">
    <source>
        <dbReference type="Proteomes" id="UP000617628"/>
    </source>
</evidence>
<evidence type="ECO:0000259" key="5">
    <source>
        <dbReference type="Pfam" id="PF00884"/>
    </source>
</evidence>
<keyword evidence="4" id="KW-0106">Calcium</keyword>
<dbReference type="Pfam" id="PF00884">
    <property type="entry name" value="Sulfatase"/>
    <property type="match status" value="1"/>
</dbReference>
<dbReference type="Gene3D" id="3.40.720.10">
    <property type="entry name" value="Alkaline Phosphatase, subunit A"/>
    <property type="match status" value="1"/>
</dbReference>
<protein>
    <submittedName>
        <fullName evidence="6">Sulfatase-like hydrolase/transferase</fullName>
    </submittedName>
</protein>
<sequence length="473" mass="54331">MNRRPNILFINVDQQRYDSLGFSGHPLVKTPHIDALAAKGMQFDSAYTPLPSCCPARQCLLTGVMPEQHGGLWNYGGGGSLPIPPIDADRPVWSRQLKEAGYRMAYFGKWHAHPELDPTDFGYEHFEEPPNDNYETPHKGEKHVVSNNPWPEFPIGNYETQPVEACHTHVLAQKCIDAVGEFSKGADPWHIRLEFSEPHLPCVPAEPFASMYPPESIPPWENFEDDFVGKPYIQKQQVRNWKLEDWTWEEWSVYMSGYLGVISQVDDAIGRVVEALEERGLLEKTLIIFTTDHGDAAGSHRQIDKHYVMYEEETHVPLVIRWDGVIEAGCTCSDFLSHFLDIPVTLLELLELPVPEGYQGKSFLPQLMGTPAIAPREYGFSTYNGQQFGLYCQRMIRDRRYKYIWNATDIDECYDLEADPFEMKNLAAEDEDSELCKEYRKKVYQVFSELDDPLVTGLWNARFLTRERQEQNG</sequence>
<evidence type="ECO:0000256" key="1">
    <source>
        <dbReference type="ARBA" id="ARBA00008779"/>
    </source>
</evidence>
<dbReference type="PANTHER" id="PTHR42693:SF53">
    <property type="entry name" value="ENDO-4-O-SULFATASE"/>
    <property type="match status" value="1"/>
</dbReference>
<feature type="domain" description="Sulfatase N-terminal" evidence="5">
    <location>
        <begin position="5"/>
        <end position="350"/>
    </location>
</feature>
<dbReference type="InterPro" id="IPR000917">
    <property type="entry name" value="Sulfatase_N"/>
</dbReference>
<dbReference type="RefSeq" id="WP_200359511.1">
    <property type="nucleotide sequence ID" value="NZ_JAENIL010000092.1"/>
</dbReference>
<evidence type="ECO:0000256" key="2">
    <source>
        <dbReference type="ARBA" id="ARBA00022723"/>
    </source>
</evidence>
<dbReference type="GO" id="GO:0004065">
    <property type="term" value="F:arylsulfatase activity"/>
    <property type="evidence" value="ECO:0007669"/>
    <property type="project" value="TreeGrafter"/>
</dbReference>
<evidence type="ECO:0000256" key="4">
    <source>
        <dbReference type="ARBA" id="ARBA00022837"/>
    </source>
</evidence>
<evidence type="ECO:0000313" key="6">
    <source>
        <dbReference type="EMBL" id="MBK1880489.1"/>
    </source>
</evidence>
<keyword evidence="3 6" id="KW-0378">Hydrolase</keyword>
<dbReference type="InterPro" id="IPR017850">
    <property type="entry name" value="Alkaline_phosphatase_core_sf"/>
</dbReference>
<reference evidence="6" key="1">
    <citation type="submission" date="2021-01" db="EMBL/GenBank/DDBJ databases">
        <title>Modified the classification status of verrucomicrobia.</title>
        <authorList>
            <person name="Feng X."/>
        </authorList>
    </citation>
    <scope>NUCLEOTIDE SEQUENCE</scope>
    <source>
        <strain evidence="6">KCTC 13126</strain>
    </source>
</reference>
<evidence type="ECO:0000256" key="3">
    <source>
        <dbReference type="ARBA" id="ARBA00022801"/>
    </source>
</evidence>
<dbReference type="InterPro" id="IPR024607">
    <property type="entry name" value="Sulfatase_CS"/>
</dbReference>
<dbReference type="InterPro" id="IPR050738">
    <property type="entry name" value="Sulfatase"/>
</dbReference>
<dbReference type="GO" id="GO:0046872">
    <property type="term" value="F:metal ion binding"/>
    <property type="evidence" value="ECO:0007669"/>
    <property type="project" value="UniProtKB-KW"/>
</dbReference>
<keyword evidence="2" id="KW-0479">Metal-binding</keyword>
<organism evidence="6 7">
    <name type="scientific">Pelagicoccus mobilis</name>
    <dbReference type="NCBI Taxonomy" id="415221"/>
    <lineage>
        <taxon>Bacteria</taxon>
        <taxon>Pseudomonadati</taxon>
        <taxon>Verrucomicrobiota</taxon>
        <taxon>Opitutia</taxon>
        <taxon>Puniceicoccales</taxon>
        <taxon>Pelagicoccaceae</taxon>
        <taxon>Pelagicoccus</taxon>
    </lineage>
</organism>